<proteinExistence type="predicted"/>
<dbReference type="Pfam" id="PF12158">
    <property type="entry name" value="DUF3592"/>
    <property type="match status" value="1"/>
</dbReference>
<feature type="transmembrane region" description="Helical" evidence="1">
    <location>
        <begin position="17"/>
        <end position="37"/>
    </location>
</feature>
<protein>
    <submittedName>
        <fullName evidence="3">DUF3592 domain-containing protein</fullName>
    </submittedName>
</protein>
<keyword evidence="1" id="KW-1133">Transmembrane helix</keyword>
<accession>A0A4Z0FB22</accession>
<keyword evidence="4" id="KW-1185">Reference proteome</keyword>
<feature type="domain" description="DUF3592" evidence="2">
    <location>
        <begin position="53"/>
        <end position="125"/>
    </location>
</feature>
<dbReference type="EMBL" id="SRIO01000005">
    <property type="protein sequence ID" value="TFZ82993.1"/>
    <property type="molecule type" value="Genomic_DNA"/>
</dbReference>
<comment type="caution">
    <text evidence="3">The sequence shown here is derived from an EMBL/GenBank/DDBJ whole genome shotgun (WGS) entry which is preliminary data.</text>
</comment>
<dbReference type="AlphaFoldDB" id="A0A4Z0FB22"/>
<dbReference type="InterPro" id="IPR021994">
    <property type="entry name" value="DUF3592"/>
</dbReference>
<feature type="transmembrane region" description="Helical" evidence="1">
    <location>
        <begin position="202"/>
        <end position="224"/>
    </location>
</feature>
<dbReference type="RefSeq" id="WP_135281293.1">
    <property type="nucleotide sequence ID" value="NZ_SRIO01000005.1"/>
</dbReference>
<feature type="transmembrane region" description="Helical" evidence="1">
    <location>
        <begin position="170"/>
        <end position="190"/>
    </location>
</feature>
<dbReference type="Proteomes" id="UP000297890">
    <property type="component" value="Unassembled WGS sequence"/>
</dbReference>
<evidence type="ECO:0000259" key="2">
    <source>
        <dbReference type="Pfam" id="PF12158"/>
    </source>
</evidence>
<sequence>MPLSHAASPSALIQRRLLLICVLAGVVLLFMGVQRLVFQIRQVEGFRAIPAAVVDRGIRSVEDDRFVPYVAYRFSVGQEVLRTDQLFSRRIPLSRQAAEAALEPYAIGQTVTAYFNPAIPERTFLRLNLAFGPYVLCLMGVALLATGLALSRWQGRYGVRAEPPPRTRAIAALACAVIWQLGGALVWSHYLHHQPPPYPWTVWVVLPLYGLGGLVPLAIALRFARLHRAQRRTEPT</sequence>
<keyword evidence="1" id="KW-0812">Transmembrane</keyword>
<feature type="transmembrane region" description="Helical" evidence="1">
    <location>
        <begin position="131"/>
        <end position="150"/>
    </location>
</feature>
<organism evidence="3 4">
    <name type="scientific">Candidatus Macondimonas diazotrophica</name>
    <dbReference type="NCBI Taxonomy" id="2305248"/>
    <lineage>
        <taxon>Bacteria</taxon>
        <taxon>Pseudomonadati</taxon>
        <taxon>Pseudomonadota</taxon>
        <taxon>Gammaproteobacteria</taxon>
        <taxon>Chromatiales</taxon>
        <taxon>Ectothiorhodospiraceae</taxon>
        <taxon>Candidatus Macondimonas</taxon>
    </lineage>
</organism>
<gene>
    <name evidence="3" type="ORF">E4680_04945</name>
</gene>
<keyword evidence="1" id="KW-0472">Membrane</keyword>
<evidence type="ECO:0000313" key="3">
    <source>
        <dbReference type="EMBL" id="TFZ82993.1"/>
    </source>
</evidence>
<reference evidence="3 4" key="1">
    <citation type="journal article" date="2019" name="ISME J.">
        <title>Candidatus Macondimonas diazotrophica, a novel gammaproteobacterial genus dominating crude-oil-contaminated coastal sediments.</title>
        <authorList>
            <person name="Karthikeyan S."/>
            <person name="Konstantinidis K."/>
        </authorList>
    </citation>
    <scope>NUCLEOTIDE SEQUENCE [LARGE SCALE GENOMIC DNA]</scope>
    <source>
        <strain evidence="3 4">KTK01</strain>
    </source>
</reference>
<evidence type="ECO:0000256" key="1">
    <source>
        <dbReference type="SAM" id="Phobius"/>
    </source>
</evidence>
<evidence type="ECO:0000313" key="4">
    <source>
        <dbReference type="Proteomes" id="UP000297890"/>
    </source>
</evidence>
<name>A0A4Z0FB22_9GAMM</name>